<proteinExistence type="predicted"/>
<feature type="compositionally biased region" description="Basic and acidic residues" evidence="1">
    <location>
        <begin position="356"/>
        <end position="367"/>
    </location>
</feature>
<feature type="compositionally biased region" description="Polar residues" evidence="1">
    <location>
        <begin position="396"/>
        <end position="412"/>
    </location>
</feature>
<protein>
    <submittedName>
        <fullName evidence="2">Uncharacterized protein</fullName>
    </submittedName>
</protein>
<feature type="compositionally biased region" description="Basic and acidic residues" evidence="1">
    <location>
        <begin position="442"/>
        <end position="462"/>
    </location>
</feature>
<feature type="compositionally biased region" description="Basic and acidic residues" evidence="1">
    <location>
        <begin position="413"/>
        <end position="432"/>
    </location>
</feature>
<evidence type="ECO:0000256" key="1">
    <source>
        <dbReference type="SAM" id="MobiDB-lite"/>
    </source>
</evidence>
<dbReference type="EMBL" id="DF236976">
    <property type="protein sequence ID" value="GAQ79255.1"/>
    <property type="molecule type" value="Genomic_DNA"/>
</dbReference>
<feature type="region of interest" description="Disordered" evidence="1">
    <location>
        <begin position="285"/>
        <end position="551"/>
    </location>
</feature>
<organism evidence="2 3">
    <name type="scientific">Klebsormidium nitens</name>
    <name type="common">Green alga</name>
    <name type="synonym">Ulothrix nitens</name>
    <dbReference type="NCBI Taxonomy" id="105231"/>
    <lineage>
        <taxon>Eukaryota</taxon>
        <taxon>Viridiplantae</taxon>
        <taxon>Streptophyta</taxon>
        <taxon>Klebsormidiophyceae</taxon>
        <taxon>Klebsormidiales</taxon>
        <taxon>Klebsormidiaceae</taxon>
        <taxon>Klebsormidium</taxon>
    </lineage>
</organism>
<feature type="compositionally biased region" description="Polar residues" evidence="1">
    <location>
        <begin position="296"/>
        <end position="308"/>
    </location>
</feature>
<feature type="region of interest" description="Disordered" evidence="1">
    <location>
        <begin position="212"/>
        <end position="231"/>
    </location>
</feature>
<dbReference type="AlphaFoldDB" id="A0A1Y1HKW2"/>
<accession>A0A1Y1HKW2</accession>
<keyword evidence="3" id="KW-1185">Reference proteome</keyword>
<evidence type="ECO:0000313" key="3">
    <source>
        <dbReference type="Proteomes" id="UP000054558"/>
    </source>
</evidence>
<dbReference type="Proteomes" id="UP000054558">
    <property type="component" value="Unassembled WGS sequence"/>
</dbReference>
<name>A0A1Y1HKW2_KLENI</name>
<gene>
    <name evidence="2" type="ORF">KFL_000270140</name>
</gene>
<reference evidence="2 3" key="1">
    <citation type="journal article" date="2014" name="Nat. Commun.">
        <title>Klebsormidium flaccidum genome reveals primary factors for plant terrestrial adaptation.</title>
        <authorList>
            <person name="Hori K."/>
            <person name="Maruyama F."/>
            <person name="Fujisawa T."/>
            <person name="Togashi T."/>
            <person name="Yamamoto N."/>
            <person name="Seo M."/>
            <person name="Sato S."/>
            <person name="Yamada T."/>
            <person name="Mori H."/>
            <person name="Tajima N."/>
            <person name="Moriyama T."/>
            <person name="Ikeuchi M."/>
            <person name="Watanabe M."/>
            <person name="Wada H."/>
            <person name="Kobayashi K."/>
            <person name="Saito M."/>
            <person name="Masuda T."/>
            <person name="Sasaki-Sekimoto Y."/>
            <person name="Mashiguchi K."/>
            <person name="Awai K."/>
            <person name="Shimojima M."/>
            <person name="Masuda S."/>
            <person name="Iwai M."/>
            <person name="Nobusawa T."/>
            <person name="Narise T."/>
            <person name="Kondo S."/>
            <person name="Saito H."/>
            <person name="Sato R."/>
            <person name="Murakawa M."/>
            <person name="Ihara Y."/>
            <person name="Oshima-Yamada Y."/>
            <person name="Ohtaka K."/>
            <person name="Satoh M."/>
            <person name="Sonobe K."/>
            <person name="Ishii M."/>
            <person name="Ohtani R."/>
            <person name="Kanamori-Sato M."/>
            <person name="Honoki R."/>
            <person name="Miyazaki D."/>
            <person name="Mochizuki H."/>
            <person name="Umetsu J."/>
            <person name="Higashi K."/>
            <person name="Shibata D."/>
            <person name="Kamiya Y."/>
            <person name="Sato N."/>
            <person name="Nakamura Y."/>
            <person name="Tabata S."/>
            <person name="Ida S."/>
            <person name="Kurokawa K."/>
            <person name="Ohta H."/>
        </authorList>
    </citation>
    <scope>NUCLEOTIDE SEQUENCE [LARGE SCALE GENOMIC DNA]</scope>
    <source>
        <strain evidence="2 3">NIES-2285</strain>
    </source>
</reference>
<sequence>MQRLLKYTATLDASRQSFPAAIALPLRLMERLLASSQVEDFLARLRESIAQSEAVGIVSVEAAGEEWSGQEADVGLRRPLPFRPPNRPADIMTGQSAPFYGYYAGGNQAGQSSNPVTFSGSFPPRQVQHSPETPGVFSRTKELEALESVAAQNLKQRMILKWQLDIRASILRAQLEETEQEMQKNATELGFAGRQAQEIRDLRRQIDLNSMHVYQPPSSNSGGGPFAESERNLPPWEQAEQTRNSQVLLGAFVQRGALAASSAPLPPEELATRIASLGKDVAVGSVGDRQPLSPQPFLTPSKVTQEGSQIAHGKDAAGDEEGGEELVKRATSQAEDKGSRQEVVPDNSFSEGAGKAVKEPEENRAKQDVPIVGVETAGRSEVAGGNATGQKGAVAENQTKPQPGEGSSVSKRVQNEEEKEGRSEDQRKEEQKPNSTSAAPESRTESVHERRQSSGSKAERVATVEAPVPESERRPQIARRNADEGKRPEKDVQRSRESGGGRQEDAEKERGRPERVHHAGRVGEMLSEEKGRWMEKRKSPTTGISGAPAEKLKSSQVEYQMLQLKRRRWETPRKESDRQPQK</sequence>
<evidence type="ECO:0000313" key="2">
    <source>
        <dbReference type="EMBL" id="GAQ79255.1"/>
    </source>
</evidence>
<feature type="compositionally biased region" description="Basic and acidic residues" evidence="1">
    <location>
        <begin position="527"/>
        <end position="538"/>
    </location>
</feature>
<feature type="compositionally biased region" description="Basic and acidic residues" evidence="1">
    <location>
        <begin position="470"/>
        <end position="517"/>
    </location>
</feature>